<protein>
    <submittedName>
        <fullName evidence="1">Uncharacterized protein</fullName>
    </submittedName>
</protein>
<comment type="caution">
    <text evidence="1">The sequence shown here is derived from an EMBL/GenBank/DDBJ whole genome shotgun (WGS) entry which is preliminary data.</text>
</comment>
<name>A0AA40A4B3_9PEZI</name>
<gene>
    <name evidence="1" type="ORF">B0T26DRAFT_784693</name>
</gene>
<evidence type="ECO:0000313" key="1">
    <source>
        <dbReference type="EMBL" id="KAK0709043.1"/>
    </source>
</evidence>
<dbReference type="Proteomes" id="UP001172101">
    <property type="component" value="Unassembled WGS sequence"/>
</dbReference>
<dbReference type="AlphaFoldDB" id="A0AA40A4B3"/>
<dbReference type="EMBL" id="JAUIRO010000006">
    <property type="protein sequence ID" value="KAK0709043.1"/>
    <property type="molecule type" value="Genomic_DNA"/>
</dbReference>
<reference evidence="1" key="1">
    <citation type="submission" date="2023-06" db="EMBL/GenBank/DDBJ databases">
        <title>Genome-scale phylogeny and comparative genomics of the fungal order Sordariales.</title>
        <authorList>
            <consortium name="Lawrence Berkeley National Laboratory"/>
            <person name="Hensen N."/>
            <person name="Bonometti L."/>
            <person name="Westerberg I."/>
            <person name="Brannstrom I.O."/>
            <person name="Guillou S."/>
            <person name="Cros-Aarteil S."/>
            <person name="Calhoun S."/>
            <person name="Haridas S."/>
            <person name="Kuo A."/>
            <person name="Mondo S."/>
            <person name="Pangilinan J."/>
            <person name="Riley R."/>
            <person name="LaButti K."/>
            <person name="Andreopoulos B."/>
            <person name="Lipzen A."/>
            <person name="Chen C."/>
            <person name="Yanf M."/>
            <person name="Daum C."/>
            <person name="Ng V."/>
            <person name="Clum A."/>
            <person name="Steindorff A."/>
            <person name="Ohm R."/>
            <person name="Martin F."/>
            <person name="Silar P."/>
            <person name="Natvig D."/>
            <person name="Lalanne C."/>
            <person name="Gautier V."/>
            <person name="Ament-velasquez S.L."/>
            <person name="Kruys A."/>
            <person name="Hutchinson M.I."/>
            <person name="Powell A.J."/>
            <person name="Barry K."/>
            <person name="Miller A.N."/>
            <person name="Grigoriev I.V."/>
            <person name="Debuchy R."/>
            <person name="Gladieux P."/>
            <person name="Thoren M.H."/>
            <person name="Johannesson H."/>
        </authorList>
    </citation>
    <scope>NUCLEOTIDE SEQUENCE</scope>
    <source>
        <strain evidence="1">SMH2392-1A</strain>
    </source>
</reference>
<dbReference type="GeneID" id="85330032"/>
<accession>A0AA40A4B3</accession>
<dbReference type="RefSeq" id="XP_060292347.1">
    <property type="nucleotide sequence ID" value="XM_060446762.1"/>
</dbReference>
<evidence type="ECO:0000313" key="2">
    <source>
        <dbReference type="Proteomes" id="UP001172101"/>
    </source>
</evidence>
<sequence length="66" mass="7201">MARPQGSSGTKQLATEERQRIRVLYFDASKSEAEIHSITGYTKPRSGLLYALTMPLLGAVLAGHEP</sequence>
<keyword evidence="2" id="KW-1185">Reference proteome</keyword>
<proteinExistence type="predicted"/>
<organism evidence="1 2">
    <name type="scientific">Lasiosphaeria miniovina</name>
    <dbReference type="NCBI Taxonomy" id="1954250"/>
    <lineage>
        <taxon>Eukaryota</taxon>
        <taxon>Fungi</taxon>
        <taxon>Dikarya</taxon>
        <taxon>Ascomycota</taxon>
        <taxon>Pezizomycotina</taxon>
        <taxon>Sordariomycetes</taxon>
        <taxon>Sordariomycetidae</taxon>
        <taxon>Sordariales</taxon>
        <taxon>Lasiosphaeriaceae</taxon>
        <taxon>Lasiosphaeria</taxon>
    </lineage>
</organism>